<proteinExistence type="predicted"/>
<accession>A0ACD3AKC1</accession>
<sequence length="170" mass="18548">MILELPVTSDNEAPQGALTRMINAISKILPFSNKGKDPTEAEESTKDPVEVEERVRVFGTISKLFPFLANCKESTKVDITQALTKRCERSSISEKRLALEGQWNSMVGLAQVVATDYPQSPPVVDEYAKPPSVLFNGSSGSLTVPEEYELPVLGLAQEPRITLNAAEEAV</sequence>
<gene>
    <name evidence="1" type="ORF">BDN72DRAFT_844942</name>
</gene>
<evidence type="ECO:0000313" key="2">
    <source>
        <dbReference type="Proteomes" id="UP000308600"/>
    </source>
</evidence>
<protein>
    <submittedName>
        <fullName evidence="1">Uncharacterized protein</fullName>
    </submittedName>
</protein>
<dbReference type="Proteomes" id="UP000308600">
    <property type="component" value="Unassembled WGS sequence"/>
</dbReference>
<evidence type="ECO:0000313" key="1">
    <source>
        <dbReference type="EMBL" id="TFK65966.1"/>
    </source>
</evidence>
<dbReference type="EMBL" id="ML208420">
    <property type="protein sequence ID" value="TFK65966.1"/>
    <property type="molecule type" value="Genomic_DNA"/>
</dbReference>
<reference evidence="1 2" key="1">
    <citation type="journal article" date="2019" name="Nat. Ecol. Evol.">
        <title>Megaphylogeny resolves global patterns of mushroom evolution.</title>
        <authorList>
            <person name="Varga T."/>
            <person name="Krizsan K."/>
            <person name="Foldi C."/>
            <person name="Dima B."/>
            <person name="Sanchez-Garcia M."/>
            <person name="Sanchez-Ramirez S."/>
            <person name="Szollosi G.J."/>
            <person name="Szarkandi J.G."/>
            <person name="Papp V."/>
            <person name="Albert L."/>
            <person name="Andreopoulos W."/>
            <person name="Angelini C."/>
            <person name="Antonin V."/>
            <person name="Barry K.W."/>
            <person name="Bougher N.L."/>
            <person name="Buchanan P."/>
            <person name="Buyck B."/>
            <person name="Bense V."/>
            <person name="Catcheside P."/>
            <person name="Chovatia M."/>
            <person name="Cooper J."/>
            <person name="Damon W."/>
            <person name="Desjardin D."/>
            <person name="Finy P."/>
            <person name="Geml J."/>
            <person name="Haridas S."/>
            <person name="Hughes K."/>
            <person name="Justo A."/>
            <person name="Karasinski D."/>
            <person name="Kautmanova I."/>
            <person name="Kiss B."/>
            <person name="Kocsube S."/>
            <person name="Kotiranta H."/>
            <person name="LaButti K.M."/>
            <person name="Lechner B.E."/>
            <person name="Liimatainen K."/>
            <person name="Lipzen A."/>
            <person name="Lukacs Z."/>
            <person name="Mihaltcheva S."/>
            <person name="Morgado L.N."/>
            <person name="Niskanen T."/>
            <person name="Noordeloos M.E."/>
            <person name="Ohm R.A."/>
            <person name="Ortiz-Santana B."/>
            <person name="Ovrebo C."/>
            <person name="Racz N."/>
            <person name="Riley R."/>
            <person name="Savchenko A."/>
            <person name="Shiryaev A."/>
            <person name="Soop K."/>
            <person name="Spirin V."/>
            <person name="Szebenyi C."/>
            <person name="Tomsovsky M."/>
            <person name="Tulloss R.E."/>
            <person name="Uehling J."/>
            <person name="Grigoriev I.V."/>
            <person name="Vagvolgyi C."/>
            <person name="Papp T."/>
            <person name="Martin F.M."/>
            <person name="Miettinen O."/>
            <person name="Hibbett D.S."/>
            <person name="Nagy L.G."/>
        </authorList>
    </citation>
    <scope>NUCLEOTIDE SEQUENCE [LARGE SCALE GENOMIC DNA]</scope>
    <source>
        <strain evidence="1 2">NL-1719</strain>
    </source>
</reference>
<keyword evidence="2" id="KW-1185">Reference proteome</keyword>
<organism evidence="1 2">
    <name type="scientific">Pluteus cervinus</name>
    <dbReference type="NCBI Taxonomy" id="181527"/>
    <lineage>
        <taxon>Eukaryota</taxon>
        <taxon>Fungi</taxon>
        <taxon>Dikarya</taxon>
        <taxon>Basidiomycota</taxon>
        <taxon>Agaricomycotina</taxon>
        <taxon>Agaricomycetes</taxon>
        <taxon>Agaricomycetidae</taxon>
        <taxon>Agaricales</taxon>
        <taxon>Pluteineae</taxon>
        <taxon>Pluteaceae</taxon>
        <taxon>Pluteus</taxon>
    </lineage>
</organism>
<name>A0ACD3AKC1_9AGAR</name>